<dbReference type="AlphaFoldDB" id="A0A8J9UA74"/>
<organism evidence="1 2">
    <name type="scientific">Brenthis ino</name>
    <name type="common">lesser marbled fritillary</name>
    <dbReference type="NCBI Taxonomy" id="405034"/>
    <lineage>
        <taxon>Eukaryota</taxon>
        <taxon>Metazoa</taxon>
        <taxon>Ecdysozoa</taxon>
        <taxon>Arthropoda</taxon>
        <taxon>Hexapoda</taxon>
        <taxon>Insecta</taxon>
        <taxon>Pterygota</taxon>
        <taxon>Neoptera</taxon>
        <taxon>Endopterygota</taxon>
        <taxon>Lepidoptera</taxon>
        <taxon>Glossata</taxon>
        <taxon>Ditrysia</taxon>
        <taxon>Papilionoidea</taxon>
        <taxon>Nymphalidae</taxon>
        <taxon>Heliconiinae</taxon>
        <taxon>Argynnini</taxon>
        <taxon>Brenthis</taxon>
    </lineage>
</organism>
<feature type="non-terminal residue" evidence="1">
    <location>
        <position position="116"/>
    </location>
</feature>
<sequence length="116" mass="13416">MKQKNCWCDLLQFSEHPSVSMKLDPIFEDQEQAEQGNILSKDIVRQRLAEANLKPLRPPNGPKLERHHRNLSVRCSTRELVITLATKLASDNNDCDMEKLRLNKIVPNLMDIYFGD</sequence>
<protein>
    <submittedName>
        <fullName evidence="1">Uncharacterized protein</fullName>
    </submittedName>
</protein>
<name>A0A8J9UA74_9NEOP</name>
<gene>
    <name evidence="1" type="ORF">BINO364_LOCUS3270</name>
</gene>
<reference evidence="1" key="1">
    <citation type="submission" date="2021-12" db="EMBL/GenBank/DDBJ databases">
        <authorList>
            <person name="Martin H S."/>
        </authorList>
    </citation>
    <scope>NUCLEOTIDE SEQUENCE</scope>
</reference>
<keyword evidence="2" id="KW-1185">Reference proteome</keyword>
<dbReference type="OrthoDB" id="9996331at2759"/>
<evidence type="ECO:0000313" key="2">
    <source>
        <dbReference type="Proteomes" id="UP000838878"/>
    </source>
</evidence>
<proteinExistence type="predicted"/>
<dbReference type="EMBL" id="OV170231">
    <property type="protein sequence ID" value="CAH0716512.1"/>
    <property type="molecule type" value="Genomic_DNA"/>
</dbReference>
<accession>A0A8J9UA74</accession>
<dbReference type="Proteomes" id="UP000838878">
    <property type="component" value="Chromosome 11"/>
</dbReference>
<evidence type="ECO:0000313" key="1">
    <source>
        <dbReference type="EMBL" id="CAH0716512.1"/>
    </source>
</evidence>